<reference evidence="2" key="1">
    <citation type="submission" date="2023-10" db="EMBL/GenBank/DDBJ databases">
        <authorList>
            <person name="Chen Y."/>
            <person name="Shah S."/>
            <person name="Dougan E. K."/>
            <person name="Thang M."/>
            <person name="Chan C."/>
        </authorList>
    </citation>
    <scope>NUCLEOTIDE SEQUENCE [LARGE SCALE GENOMIC DNA]</scope>
</reference>
<feature type="region of interest" description="Disordered" evidence="1">
    <location>
        <begin position="260"/>
        <end position="302"/>
    </location>
</feature>
<sequence length="388" mass="42849">MQLTIVGELEQAFRDRTAQPMRPICWQCMPRRAAQLPRVLRRRNFKRAARCPSPLEGSADWGGQAATLVVCDNDRHEHAQCAKRLADEARGMWGADLPETAFREVRPGCEAARPGDERFYDSVREVFGHGGSLWIVSIGAGLAAGAGSNKRKRERAHALAMALHRASQQPRHAWPESLRVVMRDLPPQALLAGAQPSALQVEKTQRAQFDDDDGFDYENWGSSSAAQSPGGGRAGDRWHDDRGHADGRWRSNRWAADGWRDGRWADDRGRDDGARDDRGRHERGGRCGAPCGGEVRSSPQDGGAVQCGARGCGLRRPGGGLALEEWVGLPSSLRRRCRRKAGGSLLRRRPRDMSLSSEFRVPSVGHLTLRVVYTSNWSPTGLQWLSVS</sequence>
<dbReference type="EMBL" id="CAUYUJ010002281">
    <property type="protein sequence ID" value="CAK0800046.1"/>
    <property type="molecule type" value="Genomic_DNA"/>
</dbReference>
<evidence type="ECO:0000256" key="1">
    <source>
        <dbReference type="SAM" id="MobiDB-lite"/>
    </source>
</evidence>
<name>A0ABN9Q2Y3_9DINO</name>
<organism evidence="2 3">
    <name type="scientific">Prorocentrum cordatum</name>
    <dbReference type="NCBI Taxonomy" id="2364126"/>
    <lineage>
        <taxon>Eukaryota</taxon>
        <taxon>Sar</taxon>
        <taxon>Alveolata</taxon>
        <taxon>Dinophyceae</taxon>
        <taxon>Prorocentrales</taxon>
        <taxon>Prorocentraceae</taxon>
        <taxon>Prorocentrum</taxon>
    </lineage>
</organism>
<evidence type="ECO:0000313" key="3">
    <source>
        <dbReference type="Proteomes" id="UP001189429"/>
    </source>
</evidence>
<accession>A0ABN9Q2Y3</accession>
<gene>
    <name evidence="2" type="ORF">PCOR1329_LOCUS8325</name>
</gene>
<feature type="compositionally biased region" description="Basic and acidic residues" evidence="1">
    <location>
        <begin position="234"/>
        <end position="247"/>
    </location>
</feature>
<keyword evidence="3" id="KW-1185">Reference proteome</keyword>
<feature type="region of interest" description="Disordered" evidence="1">
    <location>
        <begin position="211"/>
        <end position="247"/>
    </location>
</feature>
<evidence type="ECO:0000313" key="2">
    <source>
        <dbReference type="EMBL" id="CAK0800046.1"/>
    </source>
</evidence>
<comment type="caution">
    <text evidence="2">The sequence shown here is derived from an EMBL/GenBank/DDBJ whole genome shotgun (WGS) entry which is preliminary data.</text>
</comment>
<dbReference type="Proteomes" id="UP001189429">
    <property type="component" value="Unassembled WGS sequence"/>
</dbReference>
<proteinExistence type="predicted"/>
<feature type="compositionally biased region" description="Basic and acidic residues" evidence="1">
    <location>
        <begin position="260"/>
        <end position="285"/>
    </location>
</feature>
<protein>
    <submittedName>
        <fullName evidence="2">Uncharacterized protein</fullName>
    </submittedName>
</protein>